<name>A0ABW3QZF7_9PSEU</name>
<organism evidence="2 3">
    <name type="scientific">Saccharothrix hoggarensis</name>
    <dbReference type="NCBI Taxonomy" id="913853"/>
    <lineage>
        <taxon>Bacteria</taxon>
        <taxon>Bacillati</taxon>
        <taxon>Actinomycetota</taxon>
        <taxon>Actinomycetes</taxon>
        <taxon>Pseudonocardiales</taxon>
        <taxon>Pseudonocardiaceae</taxon>
        <taxon>Saccharothrix</taxon>
    </lineage>
</organism>
<feature type="transmembrane region" description="Helical" evidence="1">
    <location>
        <begin position="179"/>
        <end position="196"/>
    </location>
</feature>
<protein>
    <recommendedName>
        <fullName evidence="4">ABC-2 family transporter</fullName>
    </recommendedName>
</protein>
<comment type="caution">
    <text evidence="2">The sequence shown here is derived from an EMBL/GenBank/DDBJ whole genome shotgun (WGS) entry which is preliminary data.</text>
</comment>
<dbReference type="Proteomes" id="UP001597168">
    <property type="component" value="Unassembled WGS sequence"/>
</dbReference>
<feature type="transmembrane region" description="Helical" evidence="1">
    <location>
        <begin position="203"/>
        <end position="222"/>
    </location>
</feature>
<evidence type="ECO:0000256" key="1">
    <source>
        <dbReference type="SAM" id="Phobius"/>
    </source>
</evidence>
<dbReference type="EMBL" id="JBHTLK010000146">
    <property type="protein sequence ID" value="MFD1150213.1"/>
    <property type="molecule type" value="Genomic_DNA"/>
</dbReference>
<proteinExistence type="predicted"/>
<reference evidence="3" key="1">
    <citation type="journal article" date="2019" name="Int. J. Syst. Evol. Microbiol.">
        <title>The Global Catalogue of Microorganisms (GCM) 10K type strain sequencing project: providing services to taxonomists for standard genome sequencing and annotation.</title>
        <authorList>
            <consortium name="The Broad Institute Genomics Platform"/>
            <consortium name="The Broad Institute Genome Sequencing Center for Infectious Disease"/>
            <person name="Wu L."/>
            <person name="Ma J."/>
        </authorList>
    </citation>
    <scope>NUCLEOTIDE SEQUENCE [LARGE SCALE GENOMIC DNA]</scope>
    <source>
        <strain evidence="3">CCUG 60214</strain>
    </source>
</reference>
<feature type="transmembrane region" description="Helical" evidence="1">
    <location>
        <begin position="77"/>
        <end position="99"/>
    </location>
</feature>
<evidence type="ECO:0000313" key="3">
    <source>
        <dbReference type="Proteomes" id="UP001597168"/>
    </source>
</evidence>
<evidence type="ECO:0008006" key="4">
    <source>
        <dbReference type="Google" id="ProtNLM"/>
    </source>
</evidence>
<feature type="transmembrane region" description="Helical" evidence="1">
    <location>
        <begin position="129"/>
        <end position="148"/>
    </location>
</feature>
<accession>A0ABW3QZF7</accession>
<keyword evidence="3" id="KW-1185">Reference proteome</keyword>
<feature type="transmembrane region" description="Helical" evidence="1">
    <location>
        <begin position="310"/>
        <end position="328"/>
    </location>
</feature>
<keyword evidence="1" id="KW-0472">Membrane</keyword>
<feature type="transmembrane region" description="Helical" evidence="1">
    <location>
        <begin position="36"/>
        <end position="57"/>
    </location>
</feature>
<sequence>MTATTTTPVTTAAPARARTHVGWADLLWLTWRQHRWTVVGTAVAVGGVIALALGMAWHVDATGTADHRVLGEWRYLGLSQFLVNVPVLLGGLFASFWAAPLLSREYEQRTHLVVWSQDVTPIRWLTGKVVLLGAAAVALAAGLSTALVKMMNSVNAVRNEYVPFQPFGNAEFEAVPQVQVAYAAFGFALGLALSAVTRRTVPAMGLALVGFYLVRGIVAAVWRPYFQTPLRSLEPYHVGSLSWVGDTDGRWRVESGYADAAGNEVRFTGECSDVRSDADIEQCMRDHGIVHWYTDYHPAERLLPFQLFETGIFLVLAAGLLALAFVWVRRARRV</sequence>
<keyword evidence="1" id="KW-1133">Transmembrane helix</keyword>
<evidence type="ECO:0000313" key="2">
    <source>
        <dbReference type="EMBL" id="MFD1150213.1"/>
    </source>
</evidence>
<gene>
    <name evidence="2" type="ORF">ACFQ3T_24030</name>
</gene>
<dbReference type="RefSeq" id="WP_380726104.1">
    <property type="nucleotide sequence ID" value="NZ_JBHTLK010000146.1"/>
</dbReference>
<keyword evidence="1" id="KW-0812">Transmembrane</keyword>
<dbReference type="Pfam" id="PF12679">
    <property type="entry name" value="ABC2_membrane_2"/>
    <property type="match status" value="1"/>
</dbReference>